<protein>
    <submittedName>
        <fullName evidence="2">Uncharacterized protein</fullName>
    </submittedName>
</protein>
<evidence type="ECO:0000256" key="1">
    <source>
        <dbReference type="SAM" id="MobiDB-lite"/>
    </source>
</evidence>
<evidence type="ECO:0000313" key="2">
    <source>
        <dbReference type="EMBL" id="CAL1571975.1"/>
    </source>
</evidence>
<feature type="region of interest" description="Disordered" evidence="1">
    <location>
        <begin position="1"/>
        <end position="121"/>
    </location>
</feature>
<dbReference type="Proteomes" id="UP001497482">
    <property type="component" value="Chromosome 10"/>
</dbReference>
<sequence length="247" mass="27140">MHDITAAPGRGPELDPQQTPSRPEQTPIDTSPGPEQRGSCGPCETLQTCLCAAPHAARHKHREQQQTRRAPPATHRPQSPAPAPASSVAEKPPGPSNDTDTDREAEERRTDLFSRRKSAACGGHTDNKLVVLDGKRRRAKSQQPSLLSLVVNASAGRRAPCVRRSVKRMVGQHRDSTGTASLRGPRTNPRLQTKRLNPLNPLRCHGQQRRLLETPPCAPQPKALIQRVHEQQTRRAHAHHVNGQTNP</sequence>
<feature type="region of interest" description="Disordered" evidence="1">
    <location>
        <begin position="167"/>
        <end position="200"/>
    </location>
</feature>
<proteinExistence type="predicted"/>
<name>A0AAV2J5N6_KNICA</name>
<accession>A0AAV2J5N6</accession>
<dbReference type="AlphaFoldDB" id="A0AAV2J5N6"/>
<evidence type="ECO:0000313" key="3">
    <source>
        <dbReference type="Proteomes" id="UP001497482"/>
    </source>
</evidence>
<feature type="region of interest" description="Disordered" evidence="1">
    <location>
        <begin position="214"/>
        <end position="247"/>
    </location>
</feature>
<organism evidence="2 3">
    <name type="scientific">Knipowitschia caucasica</name>
    <name type="common">Caucasian dwarf goby</name>
    <name type="synonym">Pomatoschistus caucasicus</name>
    <dbReference type="NCBI Taxonomy" id="637954"/>
    <lineage>
        <taxon>Eukaryota</taxon>
        <taxon>Metazoa</taxon>
        <taxon>Chordata</taxon>
        <taxon>Craniata</taxon>
        <taxon>Vertebrata</taxon>
        <taxon>Euteleostomi</taxon>
        <taxon>Actinopterygii</taxon>
        <taxon>Neopterygii</taxon>
        <taxon>Teleostei</taxon>
        <taxon>Neoteleostei</taxon>
        <taxon>Acanthomorphata</taxon>
        <taxon>Gobiaria</taxon>
        <taxon>Gobiiformes</taxon>
        <taxon>Gobioidei</taxon>
        <taxon>Gobiidae</taxon>
        <taxon>Gobiinae</taxon>
        <taxon>Knipowitschia</taxon>
    </lineage>
</organism>
<reference evidence="2 3" key="1">
    <citation type="submission" date="2024-04" db="EMBL/GenBank/DDBJ databases">
        <authorList>
            <person name="Waldvogel A.-M."/>
            <person name="Schoenle A."/>
        </authorList>
    </citation>
    <scope>NUCLEOTIDE SEQUENCE [LARGE SCALE GENOMIC DNA]</scope>
</reference>
<gene>
    <name evidence="2" type="ORF">KC01_LOCUS4028</name>
</gene>
<keyword evidence="3" id="KW-1185">Reference proteome</keyword>
<dbReference type="EMBL" id="OZ035832">
    <property type="protein sequence ID" value="CAL1571975.1"/>
    <property type="molecule type" value="Genomic_DNA"/>
</dbReference>
<feature type="compositionally biased region" description="Basic and acidic residues" evidence="1">
    <location>
        <begin position="100"/>
        <end position="114"/>
    </location>
</feature>
<feature type="compositionally biased region" description="Polar residues" evidence="1">
    <location>
        <begin position="16"/>
        <end position="29"/>
    </location>
</feature>